<feature type="compositionally biased region" description="Polar residues" evidence="12">
    <location>
        <begin position="380"/>
        <end position="398"/>
    </location>
</feature>
<feature type="compositionally biased region" description="Polar residues" evidence="12">
    <location>
        <begin position="1792"/>
        <end position="1804"/>
    </location>
</feature>
<proteinExistence type="inferred from homology"/>
<dbReference type="GO" id="GO:0005524">
    <property type="term" value="F:ATP binding"/>
    <property type="evidence" value="ECO:0007669"/>
    <property type="project" value="UniProtKB-UniRule"/>
</dbReference>
<feature type="compositionally biased region" description="Polar residues" evidence="12">
    <location>
        <begin position="714"/>
        <end position="723"/>
    </location>
</feature>
<feature type="compositionally biased region" description="Low complexity" evidence="12">
    <location>
        <begin position="1224"/>
        <end position="1273"/>
    </location>
</feature>
<feature type="compositionally biased region" description="Polar residues" evidence="12">
    <location>
        <begin position="838"/>
        <end position="850"/>
    </location>
</feature>
<dbReference type="CDD" id="cd14210">
    <property type="entry name" value="PKc_DYRK"/>
    <property type="match status" value="1"/>
</dbReference>
<dbReference type="EC" id="2.7.12.1" evidence="2"/>
<feature type="region of interest" description="Disordered" evidence="12">
    <location>
        <begin position="1183"/>
        <end position="1275"/>
    </location>
</feature>
<dbReference type="InterPro" id="IPR011009">
    <property type="entry name" value="Kinase-like_dom_sf"/>
</dbReference>
<dbReference type="PROSITE" id="PS50011">
    <property type="entry name" value="PROTEIN_KINASE_DOM"/>
    <property type="match status" value="1"/>
</dbReference>
<dbReference type="FunFam" id="1.10.510.10:FF:000112">
    <property type="entry name" value="Putative dual specificity tyrosine-phosphorylation-regulated kinase 2"/>
    <property type="match status" value="1"/>
</dbReference>
<feature type="compositionally biased region" description="Pro residues" evidence="12">
    <location>
        <begin position="697"/>
        <end position="711"/>
    </location>
</feature>
<dbReference type="PROSITE" id="PS00107">
    <property type="entry name" value="PROTEIN_KINASE_ATP"/>
    <property type="match status" value="1"/>
</dbReference>
<keyword evidence="4" id="KW-0808">Transferase</keyword>
<evidence type="ECO:0000256" key="1">
    <source>
        <dbReference type="ARBA" id="ARBA00008867"/>
    </source>
</evidence>
<dbReference type="Gene3D" id="1.10.510.10">
    <property type="entry name" value="Transferase(Phosphotransferase) domain 1"/>
    <property type="match status" value="1"/>
</dbReference>
<dbReference type="PANTHER" id="PTHR24058">
    <property type="entry name" value="DUAL SPECIFICITY PROTEIN KINASE"/>
    <property type="match status" value="1"/>
</dbReference>
<feature type="domain" description="Protein kinase" evidence="13">
    <location>
        <begin position="1429"/>
        <end position="1725"/>
    </location>
</feature>
<comment type="catalytic activity">
    <reaction evidence="8">
        <text>L-seryl-[protein] + ATP = O-phospho-L-seryl-[protein] + ADP + H(+)</text>
        <dbReference type="Rhea" id="RHEA:17989"/>
        <dbReference type="Rhea" id="RHEA-COMP:9863"/>
        <dbReference type="Rhea" id="RHEA-COMP:11604"/>
        <dbReference type="ChEBI" id="CHEBI:15378"/>
        <dbReference type="ChEBI" id="CHEBI:29999"/>
        <dbReference type="ChEBI" id="CHEBI:30616"/>
        <dbReference type="ChEBI" id="CHEBI:83421"/>
        <dbReference type="ChEBI" id="CHEBI:456216"/>
        <dbReference type="EC" id="2.7.12.1"/>
    </reaction>
</comment>
<keyword evidence="6" id="KW-0418">Kinase</keyword>
<dbReference type="GO" id="GO:0004674">
    <property type="term" value="F:protein serine/threonine kinase activity"/>
    <property type="evidence" value="ECO:0007669"/>
    <property type="project" value="UniProtKB-KW"/>
</dbReference>
<feature type="compositionally biased region" description="Polar residues" evidence="12">
    <location>
        <begin position="97"/>
        <end position="111"/>
    </location>
</feature>
<evidence type="ECO:0000256" key="11">
    <source>
        <dbReference type="PROSITE-ProRule" id="PRU10141"/>
    </source>
</evidence>
<protein>
    <recommendedName>
        <fullName evidence="2">dual-specificity kinase</fullName>
        <ecNumber evidence="2">2.7.12.1</ecNumber>
    </recommendedName>
</protein>
<feature type="compositionally biased region" description="Polar residues" evidence="12">
    <location>
        <begin position="658"/>
        <end position="670"/>
    </location>
</feature>
<evidence type="ECO:0000256" key="3">
    <source>
        <dbReference type="ARBA" id="ARBA00022527"/>
    </source>
</evidence>
<evidence type="ECO:0000256" key="2">
    <source>
        <dbReference type="ARBA" id="ARBA00013203"/>
    </source>
</evidence>
<feature type="compositionally biased region" description="Polar residues" evidence="12">
    <location>
        <begin position="920"/>
        <end position="929"/>
    </location>
</feature>
<feature type="region of interest" description="Disordered" evidence="12">
    <location>
        <begin position="1"/>
        <end position="204"/>
    </location>
</feature>
<dbReference type="InterPro" id="IPR017441">
    <property type="entry name" value="Protein_kinase_ATP_BS"/>
</dbReference>
<evidence type="ECO:0000256" key="4">
    <source>
        <dbReference type="ARBA" id="ARBA00022679"/>
    </source>
</evidence>
<dbReference type="SMART" id="SM00220">
    <property type="entry name" value="S_TKc"/>
    <property type="match status" value="1"/>
</dbReference>
<keyword evidence="3" id="KW-0723">Serine/threonine-protein kinase</keyword>
<feature type="compositionally biased region" description="Basic and acidic residues" evidence="12">
    <location>
        <begin position="950"/>
        <end position="983"/>
    </location>
</feature>
<feature type="compositionally biased region" description="Low complexity" evidence="12">
    <location>
        <begin position="930"/>
        <end position="943"/>
    </location>
</feature>
<feature type="region of interest" description="Disordered" evidence="12">
    <location>
        <begin position="1292"/>
        <end position="1312"/>
    </location>
</feature>
<accession>A0AAV5AFZ6</accession>
<sequence>MSFQSRSSRKERPSALDIESTTDSESLLPPPFLSDTERAPSSGSVGSSSLDPYYFSIVDPNATTLDPRAELSPVTPARDPATIDRRGLVGVGELSTPRWTNRESGYAQWTTEPPPHLPGVPESAVVADDHDSGSSSPWTIEAIDGEGDELEPLPTDMGQRAVRPKHSLTEESGGEEILYPRHQPFSDSSDVTRAPDSQAPLGMAIPLSTNSISQDVVIPASPEPTSPPSAFSPILKAKKRTSDEFLMDQTTGHLVSKFTSAKEDSTSPSSPTTTAARRHRSLGASTATSARINKRRVPGTGVVVDLDELHIKTLASPTNHGKHARHASASASSSSSDTPGRRNLNHAPADFSHLPPSPSSSSIQQFLRANPNGGPVAVSTPGNNENHSSASTPKSNPLHSPPSVAAHSIVKGTQEGWPALDDKDATEILRKLDGLSGKTVHARSSMSFKTTSRPGTPGRGGGFSQWEGIETRDKSKRQSVISYKGTDDAKSRRSSAGSGKESGKDHEQHDIISGEVNDALINTHLPSDEIHQPVLASAVPSRGGRASSTKDGVTTNVRSSLTAKRGSASSTNFGSTPTTSSRDSTTFSTSTSVTSAISARSSLSKRRNSGGSDVSSIHSNDAGSLRDRVASLAALGSDNTDEQKVPPVPPLPKDLGSFKSTTSAPTTSVSLPPLAALSPEDPEKLPLQDAPSVPSVKPSPPQSYIPPPSNPTPQTVRSPSKKWSFSGALNKLQSTSSRELRPPTSTISLERPVSFAYTPDNTTHHDIDNNGSYAPAITAKSSVDGPLNRQALFDNDALTTRSSMSSLRVPGSTSTSPAGFRDRSPSFSSSRTHGRPETASSVSTHTTGQPPLSPRLYPHQNNRLTPSAIPYARRPSSQSSQNMYQQTERTSSSTLPSAPNTSSGTKPLKSASPARPPKAISQTPISPTTRKSVFSLLKVSSSRKNLQSQSEKEREREEKRERQFEKDKERRLKKEEEKDRSESRISVLIGRKRGKTVSSTDQKLKETKVVPLPPIQMSAIPPATAQRVADLTGESSVTPSTPSTISRSLTTSRVSASTISSLNKQSDVARTARAQLPTIAGSPSTSHQGTQSLQGSVSSQSTLTKDTPTKIPRMASRSSTVHSPTTLKSIASTLNSRRTSLNLSGYNGTTNSNASFDEFGLLESNGQSKVQSTPTVHSIVRSSPQPIARAPRTAASSLTNTGLPRKSTRDSLSFGSLRKQSMGSVVVPSSTESAPAPAPTTTTTTTSRTNRLSMLSPSKSLKLLTPKLSSSTPAKSYVSASSNAGLFKSASASSSRQSLSSPSPVPSAATIDEDELLGDEEMMAYIKRQQTRKLANGAKKEELEEMLKFPEPTIPVSSMAPNAVLNSSLGDHLSAFERQEILDYPSVYYVGQGSNKIPATPDVTANNNGYDDERGDYLVINHDHLGYRYEIIDTLGKGSFGQVLNCRDHATGQSVAIKIIRNKKRFHHQALVEIKILESLRKWDPDEKHHVIKMTEHFYFRNHLCIAMELLSINLYELIKANGFVGFTTALIRRFTTQMLSSLILMRQHHIVHCDLKPENVLLRHPCKSGIKVIDFGSSCFEHEKVYTYIQSRFYRSPEVILGMNYHTAIDMWSLGCILAELYTGYPIFPGENEQEQLSCIMEVLGLPDKDLINRSSRKRLFFDSNGAPRPVVNSKGRRRRPGTKSLAQVLRCDDELFVDFVAKCLIWDPDRRMKPQPALKHPFLSQLRFRSSKSITSTTPSKNLLSSASLSGSGSSSSRNTNNKIVETPKKSQIGAPTPLAARNPRAPTVTVPQTPVGSNVLQSLGPRYRASVSNSHTSTTTIAK</sequence>
<feature type="compositionally biased region" description="Polar residues" evidence="12">
    <location>
        <begin position="1210"/>
        <end position="1223"/>
    </location>
</feature>
<dbReference type="EMBL" id="BPWL01000007">
    <property type="protein sequence ID" value="GJJ12423.1"/>
    <property type="molecule type" value="Genomic_DNA"/>
</dbReference>
<dbReference type="InterPro" id="IPR008271">
    <property type="entry name" value="Ser/Thr_kinase_AS"/>
</dbReference>
<comment type="similarity">
    <text evidence="1">Belongs to the protein kinase superfamily. CMGC Ser/Thr protein kinase family. MNB/DYRK subfamily.</text>
</comment>
<dbReference type="PROSITE" id="PS00108">
    <property type="entry name" value="PROTEIN_KINASE_ST"/>
    <property type="match status" value="1"/>
</dbReference>
<dbReference type="InterPro" id="IPR050494">
    <property type="entry name" value="Ser_Thr_dual-spec_kinase"/>
</dbReference>
<feature type="compositionally biased region" description="Polar residues" evidence="12">
    <location>
        <begin position="546"/>
        <end position="574"/>
    </location>
</feature>
<feature type="compositionally biased region" description="Low complexity" evidence="12">
    <location>
        <begin position="1035"/>
        <end position="1055"/>
    </location>
</feature>
<dbReference type="InterPro" id="IPR042521">
    <property type="entry name" value="DYRK"/>
</dbReference>
<reference evidence="14" key="1">
    <citation type="submission" date="2021-10" db="EMBL/GenBank/DDBJ databases">
        <title>De novo Genome Assembly of Clathrus columnatus (Basidiomycota, Fungi) Using Illumina and Nanopore Sequence Data.</title>
        <authorList>
            <person name="Ogiso-Tanaka E."/>
            <person name="Itagaki H."/>
            <person name="Hosoya T."/>
            <person name="Hosaka K."/>
        </authorList>
    </citation>
    <scope>NUCLEOTIDE SEQUENCE</scope>
    <source>
        <strain evidence="14">MO-923</strain>
    </source>
</reference>
<feature type="compositionally biased region" description="Polar residues" evidence="12">
    <location>
        <begin position="1081"/>
        <end position="1106"/>
    </location>
</feature>
<organism evidence="14 15">
    <name type="scientific">Clathrus columnatus</name>
    <dbReference type="NCBI Taxonomy" id="1419009"/>
    <lineage>
        <taxon>Eukaryota</taxon>
        <taxon>Fungi</taxon>
        <taxon>Dikarya</taxon>
        <taxon>Basidiomycota</taxon>
        <taxon>Agaricomycotina</taxon>
        <taxon>Agaricomycetes</taxon>
        <taxon>Phallomycetidae</taxon>
        <taxon>Phallales</taxon>
        <taxon>Clathraceae</taxon>
        <taxon>Clathrus</taxon>
    </lineage>
</organism>
<evidence type="ECO:0000256" key="12">
    <source>
        <dbReference type="SAM" id="MobiDB-lite"/>
    </source>
</evidence>
<dbReference type="Pfam" id="PF00069">
    <property type="entry name" value="Pkinase"/>
    <property type="match status" value="1"/>
</dbReference>
<feature type="region of interest" description="Disordered" evidence="12">
    <location>
        <begin position="1733"/>
        <end position="1826"/>
    </location>
</feature>
<dbReference type="FunFam" id="3.30.200.20:FF:000087">
    <property type="entry name" value="Dual specificity tyrosine-phosphorylation-regulated kinase 1A"/>
    <property type="match status" value="1"/>
</dbReference>
<dbReference type="Gene3D" id="3.30.200.20">
    <property type="entry name" value="Phosphorylase Kinase, domain 1"/>
    <property type="match status" value="1"/>
</dbReference>
<gene>
    <name evidence="14" type="ORF">Clacol_006665</name>
</gene>
<dbReference type="GO" id="GO:0005856">
    <property type="term" value="C:cytoskeleton"/>
    <property type="evidence" value="ECO:0007669"/>
    <property type="project" value="TreeGrafter"/>
</dbReference>
<comment type="catalytic activity">
    <reaction evidence="10">
        <text>L-tyrosyl-[protein] + ATP = O-phospho-L-tyrosyl-[protein] + ADP + H(+)</text>
        <dbReference type="Rhea" id="RHEA:10596"/>
        <dbReference type="Rhea" id="RHEA-COMP:10136"/>
        <dbReference type="Rhea" id="RHEA-COMP:20101"/>
        <dbReference type="ChEBI" id="CHEBI:15378"/>
        <dbReference type="ChEBI" id="CHEBI:30616"/>
        <dbReference type="ChEBI" id="CHEBI:46858"/>
        <dbReference type="ChEBI" id="CHEBI:61978"/>
        <dbReference type="ChEBI" id="CHEBI:456216"/>
        <dbReference type="EC" id="2.7.12.1"/>
    </reaction>
</comment>
<name>A0AAV5AFZ6_9AGAM</name>
<feature type="region of interest" description="Disordered" evidence="12">
    <location>
        <begin position="256"/>
        <end position="775"/>
    </location>
</feature>
<evidence type="ECO:0000313" key="14">
    <source>
        <dbReference type="EMBL" id="GJJ12423.1"/>
    </source>
</evidence>
<keyword evidence="5 11" id="KW-0547">Nucleotide-binding</keyword>
<dbReference type="Gene3D" id="3.30.10.30">
    <property type="entry name" value="DYRK"/>
    <property type="match status" value="1"/>
</dbReference>
<evidence type="ECO:0000256" key="9">
    <source>
        <dbReference type="ARBA" id="ARBA00049308"/>
    </source>
</evidence>
<dbReference type="SUPFAM" id="SSF56112">
    <property type="entry name" value="Protein kinase-like (PK-like)"/>
    <property type="match status" value="1"/>
</dbReference>
<keyword evidence="15" id="KW-1185">Reference proteome</keyword>
<feature type="compositionally biased region" description="Low complexity" evidence="12">
    <location>
        <begin position="575"/>
        <end position="602"/>
    </location>
</feature>
<keyword evidence="7 11" id="KW-0067">ATP-binding</keyword>
<dbReference type="InterPro" id="IPR000719">
    <property type="entry name" value="Prot_kinase_dom"/>
</dbReference>
<feature type="compositionally biased region" description="Polar residues" evidence="12">
    <location>
        <begin position="1056"/>
        <end position="1068"/>
    </location>
</feature>
<evidence type="ECO:0000256" key="5">
    <source>
        <dbReference type="ARBA" id="ARBA00022741"/>
    </source>
</evidence>
<feature type="compositionally biased region" description="Basic and acidic residues" evidence="12">
    <location>
        <begin position="501"/>
        <end position="512"/>
    </location>
</feature>
<feature type="compositionally biased region" description="Polar residues" evidence="12">
    <location>
        <begin position="1813"/>
        <end position="1826"/>
    </location>
</feature>
<evidence type="ECO:0000259" key="13">
    <source>
        <dbReference type="PROSITE" id="PS50011"/>
    </source>
</evidence>
<dbReference type="PANTHER" id="PTHR24058:SF22">
    <property type="entry name" value="DUAL SPECIFICITY TYROSINE-PHOSPHORYLATION-REGULATED KINASE 4"/>
    <property type="match status" value="1"/>
</dbReference>
<feature type="compositionally biased region" description="Low complexity" evidence="12">
    <location>
        <begin position="1733"/>
        <end position="1759"/>
    </location>
</feature>
<evidence type="ECO:0000256" key="10">
    <source>
        <dbReference type="ARBA" id="ARBA00051680"/>
    </source>
</evidence>
<evidence type="ECO:0000256" key="8">
    <source>
        <dbReference type="ARBA" id="ARBA00049003"/>
    </source>
</evidence>
<dbReference type="GO" id="GO:0004712">
    <property type="term" value="F:protein serine/threonine/tyrosine kinase activity"/>
    <property type="evidence" value="ECO:0007669"/>
    <property type="project" value="UniProtKB-EC"/>
</dbReference>
<feature type="compositionally biased region" description="Polar residues" evidence="12">
    <location>
        <begin position="875"/>
        <end position="905"/>
    </location>
</feature>
<dbReference type="GO" id="GO:0005737">
    <property type="term" value="C:cytoplasm"/>
    <property type="evidence" value="ECO:0007669"/>
    <property type="project" value="TreeGrafter"/>
</dbReference>
<feature type="compositionally biased region" description="Basic and acidic residues" evidence="12">
    <location>
        <begin position="420"/>
        <end position="433"/>
    </location>
</feature>
<evidence type="ECO:0000256" key="6">
    <source>
        <dbReference type="ARBA" id="ARBA00022777"/>
    </source>
</evidence>
<feature type="binding site" evidence="11">
    <location>
        <position position="1458"/>
    </location>
    <ligand>
        <name>ATP</name>
        <dbReference type="ChEBI" id="CHEBI:30616"/>
    </ligand>
</feature>
<comment type="catalytic activity">
    <reaction evidence="9">
        <text>L-threonyl-[protein] + ATP = O-phospho-L-threonyl-[protein] + ADP + H(+)</text>
        <dbReference type="Rhea" id="RHEA:46608"/>
        <dbReference type="Rhea" id="RHEA-COMP:11060"/>
        <dbReference type="Rhea" id="RHEA-COMP:11605"/>
        <dbReference type="ChEBI" id="CHEBI:15378"/>
        <dbReference type="ChEBI" id="CHEBI:30013"/>
        <dbReference type="ChEBI" id="CHEBI:30616"/>
        <dbReference type="ChEBI" id="CHEBI:61977"/>
        <dbReference type="ChEBI" id="CHEBI:456216"/>
        <dbReference type="EC" id="2.7.12.1"/>
    </reaction>
</comment>
<evidence type="ECO:0000313" key="15">
    <source>
        <dbReference type="Proteomes" id="UP001050691"/>
    </source>
</evidence>
<feature type="compositionally biased region" description="Polar residues" evidence="12">
    <location>
        <begin position="731"/>
        <end position="748"/>
    </location>
</feature>
<feature type="compositionally biased region" description="Polar residues" evidence="12">
    <location>
        <begin position="799"/>
        <end position="817"/>
    </location>
</feature>
<comment type="caution">
    <text evidence="14">The sequence shown here is derived from an EMBL/GenBank/DDBJ whole genome shotgun (WGS) entry which is preliminary data.</text>
</comment>
<feature type="compositionally biased region" description="Low complexity" evidence="12">
    <location>
        <begin position="1292"/>
        <end position="1309"/>
    </location>
</feature>
<feature type="compositionally biased region" description="Low complexity" evidence="12">
    <location>
        <begin position="327"/>
        <end position="336"/>
    </location>
</feature>
<dbReference type="Proteomes" id="UP001050691">
    <property type="component" value="Unassembled WGS sequence"/>
</dbReference>
<feature type="region of interest" description="Disordered" evidence="12">
    <location>
        <begin position="799"/>
        <end position="983"/>
    </location>
</feature>
<evidence type="ECO:0000256" key="7">
    <source>
        <dbReference type="ARBA" id="ARBA00022840"/>
    </source>
</evidence>
<feature type="region of interest" description="Disordered" evidence="12">
    <location>
        <begin position="1024"/>
        <end position="1126"/>
    </location>
</feature>
<feature type="compositionally biased region" description="Polar residues" evidence="12">
    <location>
        <begin position="1116"/>
        <end position="1126"/>
    </location>
</feature>
<feature type="compositionally biased region" description="Polar residues" evidence="12">
    <location>
        <begin position="609"/>
        <end position="622"/>
    </location>
</feature>